<comment type="subcellular location">
    <subcellularLocation>
        <location evidence="1">Membrane</location>
        <topology evidence="1">Single-pass type I membrane protein</topology>
    </subcellularLocation>
</comment>
<evidence type="ECO:0000256" key="2">
    <source>
        <dbReference type="ARBA" id="ARBA00022692"/>
    </source>
</evidence>
<evidence type="ECO:0000313" key="14">
    <source>
        <dbReference type="EMBL" id="KAG8521476.1"/>
    </source>
</evidence>
<dbReference type="InterPro" id="IPR013098">
    <property type="entry name" value="Ig_I-set"/>
</dbReference>
<name>A0A8J6AL83_GALPY</name>
<dbReference type="SUPFAM" id="SSF48726">
    <property type="entry name" value="Immunoglobulin"/>
    <property type="match status" value="5"/>
</dbReference>
<keyword evidence="4" id="KW-0130">Cell adhesion</keyword>
<comment type="caution">
    <text evidence="14">The sequence shown here is derived from an EMBL/GenBank/DDBJ whole genome shotgun (WGS) entry which is preliminary data.</text>
</comment>
<evidence type="ECO:0000313" key="15">
    <source>
        <dbReference type="Proteomes" id="UP000700334"/>
    </source>
</evidence>
<evidence type="ECO:0000256" key="4">
    <source>
        <dbReference type="ARBA" id="ARBA00022889"/>
    </source>
</evidence>
<keyword evidence="6 11" id="KW-0472">Membrane</keyword>
<protein>
    <submittedName>
        <fullName evidence="14">Sialic acid-binding Ig-like lectin 10</fullName>
    </submittedName>
</protein>
<organism evidence="14 15">
    <name type="scientific">Galemys pyrenaicus</name>
    <name type="common">Iberian desman</name>
    <name type="synonym">Pyrenean desman</name>
    <dbReference type="NCBI Taxonomy" id="202257"/>
    <lineage>
        <taxon>Eukaryota</taxon>
        <taxon>Metazoa</taxon>
        <taxon>Chordata</taxon>
        <taxon>Craniata</taxon>
        <taxon>Vertebrata</taxon>
        <taxon>Euteleostomi</taxon>
        <taxon>Mammalia</taxon>
        <taxon>Eutheria</taxon>
        <taxon>Laurasiatheria</taxon>
        <taxon>Eulipotyphla</taxon>
        <taxon>Talpidae</taxon>
        <taxon>Galemys</taxon>
    </lineage>
</organism>
<dbReference type="PANTHER" id="PTHR12035">
    <property type="entry name" value="SIALIC ACID BINDING IMMUNOGLOBULIN-LIKE LECTIN"/>
    <property type="match status" value="1"/>
</dbReference>
<evidence type="ECO:0000256" key="7">
    <source>
        <dbReference type="ARBA" id="ARBA00023157"/>
    </source>
</evidence>
<dbReference type="InterPro" id="IPR013783">
    <property type="entry name" value="Ig-like_fold"/>
</dbReference>
<keyword evidence="3" id="KW-0430">Lectin</keyword>
<feature type="domain" description="Ig-like" evidence="13">
    <location>
        <begin position="355"/>
        <end position="439"/>
    </location>
</feature>
<evidence type="ECO:0000259" key="13">
    <source>
        <dbReference type="PROSITE" id="PS50835"/>
    </source>
</evidence>
<dbReference type="EMBL" id="JAGFMF010011469">
    <property type="protein sequence ID" value="KAG8521476.1"/>
    <property type="molecule type" value="Genomic_DNA"/>
</dbReference>
<dbReference type="Proteomes" id="UP000700334">
    <property type="component" value="Unassembled WGS sequence"/>
</dbReference>
<dbReference type="InterPro" id="IPR003598">
    <property type="entry name" value="Ig_sub2"/>
</dbReference>
<dbReference type="PANTHER" id="PTHR12035:SF115">
    <property type="entry name" value="SIALIC ACID-BINDING IG-LIKE LECTIN 10"/>
    <property type="match status" value="1"/>
</dbReference>
<keyword evidence="8" id="KW-0393">Immunoglobulin domain</keyword>
<evidence type="ECO:0000256" key="12">
    <source>
        <dbReference type="SAM" id="SignalP"/>
    </source>
</evidence>
<keyword evidence="2 11" id="KW-0812">Transmembrane</keyword>
<dbReference type="Gene3D" id="2.60.40.10">
    <property type="entry name" value="Immunoglobulins"/>
    <property type="match status" value="5"/>
</dbReference>
<evidence type="ECO:0000256" key="3">
    <source>
        <dbReference type="ARBA" id="ARBA00022734"/>
    </source>
</evidence>
<dbReference type="InterPro" id="IPR007110">
    <property type="entry name" value="Ig-like_dom"/>
</dbReference>
<dbReference type="GO" id="GO:0005886">
    <property type="term" value="C:plasma membrane"/>
    <property type="evidence" value="ECO:0007669"/>
    <property type="project" value="TreeGrafter"/>
</dbReference>
<keyword evidence="15" id="KW-1185">Reference proteome</keyword>
<comment type="similarity">
    <text evidence="9">Belongs to the immunoglobulin superfamily. SIGLEC (sialic acid binding Ig-like lectin) family.</text>
</comment>
<keyword evidence="5 11" id="KW-1133">Transmembrane helix</keyword>
<dbReference type="Pfam" id="PF07679">
    <property type="entry name" value="I-set"/>
    <property type="match status" value="1"/>
</dbReference>
<feature type="domain" description="Ig-like" evidence="13">
    <location>
        <begin position="147"/>
        <end position="232"/>
    </location>
</feature>
<evidence type="ECO:0000256" key="11">
    <source>
        <dbReference type="SAM" id="Phobius"/>
    </source>
</evidence>
<evidence type="ECO:0000256" key="1">
    <source>
        <dbReference type="ARBA" id="ARBA00004479"/>
    </source>
</evidence>
<dbReference type="InterPro" id="IPR013106">
    <property type="entry name" value="Ig_V-set"/>
</dbReference>
<evidence type="ECO:0000256" key="9">
    <source>
        <dbReference type="ARBA" id="ARBA00038361"/>
    </source>
</evidence>
<dbReference type="InterPro" id="IPR051036">
    <property type="entry name" value="SIGLEC"/>
</dbReference>
<reference evidence="14" key="1">
    <citation type="journal article" date="2021" name="Evol. Appl.">
        <title>The genome of the Pyrenean desman and the effects of bottlenecks and inbreeding on the genomic landscape of an endangered species.</title>
        <authorList>
            <person name="Escoda L."/>
            <person name="Castresana J."/>
        </authorList>
    </citation>
    <scope>NUCLEOTIDE SEQUENCE</scope>
    <source>
        <strain evidence="14">IBE-C5619</strain>
    </source>
</reference>
<evidence type="ECO:0000256" key="8">
    <source>
        <dbReference type="ARBA" id="ARBA00023319"/>
    </source>
</evidence>
<dbReference type="GO" id="GO:0030246">
    <property type="term" value="F:carbohydrate binding"/>
    <property type="evidence" value="ECO:0007669"/>
    <property type="project" value="UniProtKB-KW"/>
</dbReference>
<evidence type="ECO:0000256" key="5">
    <source>
        <dbReference type="ARBA" id="ARBA00022989"/>
    </source>
</evidence>
<feature type="domain" description="Ig-like" evidence="13">
    <location>
        <begin position="257"/>
        <end position="352"/>
    </location>
</feature>
<feature type="compositionally biased region" description="Pro residues" evidence="10">
    <location>
        <begin position="612"/>
        <end position="622"/>
    </location>
</feature>
<dbReference type="InterPro" id="IPR003599">
    <property type="entry name" value="Ig_sub"/>
</dbReference>
<dbReference type="GO" id="GO:0007155">
    <property type="term" value="P:cell adhesion"/>
    <property type="evidence" value="ECO:0007669"/>
    <property type="project" value="UniProtKB-KW"/>
</dbReference>
<dbReference type="SMART" id="SM00408">
    <property type="entry name" value="IGc2"/>
    <property type="match status" value="2"/>
</dbReference>
<dbReference type="AlphaFoldDB" id="A0A8J6AL83"/>
<feature type="chain" id="PRO_5035313760" evidence="12">
    <location>
        <begin position="17"/>
        <end position="690"/>
    </location>
</feature>
<dbReference type="PROSITE" id="PS50835">
    <property type="entry name" value="IG_LIKE"/>
    <property type="match status" value="3"/>
</dbReference>
<dbReference type="Pfam" id="PF07686">
    <property type="entry name" value="V-set"/>
    <property type="match status" value="1"/>
</dbReference>
<evidence type="ECO:0000256" key="10">
    <source>
        <dbReference type="SAM" id="MobiDB-lite"/>
    </source>
</evidence>
<dbReference type="SMART" id="SM00409">
    <property type="entry name" value="IG"/>
    <property type="match status" value="4"/>
</dbReference>
<proteinExistence type="inferred from homology"/>
<feature type="signal peptide" evidence="12">
    <location>
        <begin position="1"/>
        <end position="16"/>
    </location>
</feature>
<feature type="region of interest" description="Disordered" evidence="10">
    <location>
        <begin position="244"/>
        <end position="265"/>
    </location>
</feature>
<feature type="region of interest" description="Disordered" evidence="10">
    <location>
        <begin position="601"/>
        <end position="658"/>
    </location>
</feature>
<accession>A0A8J6AL83</accession>
<keyword evidence="12" id="KW-0732">Signal</keyword>
<dbReference type="FunFam" id="2.60.40.10:FF:000032">
    <property type="entry name" value="palladin isoform X1"/>
    <property type="match status" value="1"/>
</dbReference>
<gene>
    <name evidence="14" type="ORF">J0S82_018010</name>
</gene>
<evidence type="ECO:0000256" key="6">
    <source>
        <dbReference type="ARBA" id="ARBA00023136"/>
    </source>
</evidence>
<dbReference type="OrthoDB" id="9664432at2759"/>
<feature type="transmembrane region" description="Helical" evidence="11">
    <location>
        <begin position="549"/>
        <end position="570"/>
    </location>
</feature>
<dbReference type="InterPro" id="IPR036179">
    <property type="entry name" value="Ig-like_dom_sf"/>
</dbReference>
<keyword evidence="7" id="KW-1015">Disulfide bond</keyword>
<dbReference type="CDD" id="cd00096">
    <property type="entry name" value="Ig"/>
    <property type="match status" value="1"/>
</dbReference>
<sequence length="690" mass="75599">MLLPLLWAALWGGSQAQNPLYRLEVQEVVRVPEGLCVLVPCRLRYPKDSWTESTPAYGSWYKDPWTRQWPYYGDPVATNYPNRQVLPSTSDRFQLVVEPQDFSCSLRIREAQVGDSAQYFFRLERGPRVRYSFLESTLTLEVIAQTPEPVLYMPETLEPGRQVTIVCVFNWTFEGCPVPAFSWRGAALSAPGVARSHTHFSVVTLTPRVQDHDTALTCQVDFSRASTERTVQLRVAHAPRELRISTSQADVPAPEPPSSGSQASRLDVREGQSLQLLCTADGWPPATLSWALGNRVLAWSPSLGSRTLALTLPQVKAGDAGRYTCRAENRLGAQSCWLDLAVQSAPDDLRVTASPANRTVLGSLGNGTTLPVLEGQSLRLLCVTDSNPPARLSWALGGRTLSPSQSTDPGVLELVQIRREQQGELTCLAQHPLGSQRVSLHLLVQYPPRLLGPSCSLVEGGLLCSCSAGAQPAPALRWRLGEQLLEGSSSNSSVEVTFSHSGLWANSSVRLGALSPDLTLSCEAQNPHGTRSTALLLQPGEKGLVSKTFSHGILLGTGATTLLFCLTLILMKTLRRKGPRAERVTRRSTILDYINVVPRAGPLAQNRKPKPSRPSQPPPPRAVSPDSKGNQELHFISHSRPGPKPPTQAPEAEPTQEDTHYAMLNFQALRPREAQAPRASYSEYAEVKFY</sequence>
<dbReference type="GO" id="GO:0033691">
    <property type="term" value="F:sialic acid binding"/>
    <property type="evidence" value="ECO:0007669"/>
    <property type="project" value="TreeGrafter"/>
</dbReference>